<reference evidence="18 19" key="1">
    <citation type="submission" date="2020-02" db="EMBL/GenBank/DDBJ databases">
        <title>Shewanella WXL01 sp. nov., a marine bacterium isolated from green algae in Luhuitou Fringing Reef (Northern South China Sea).</title>
        <authorList>
            <person name="Wang X."/>
        </authorList>
    </citation>
    <scope>NUCLEOTIDE SEQUENCE [LARGE SCALE GENOMIC DNA]</scope>
    <source>
        <strain evidence="18 19">MCCC 1A01895</strain>
    </source>
</reference>
<dbReference type="PROSITE" id="PS50110">
    <property type="entry name" value="RESPONSE_REGULATORY"/>
    <property type="match status" value="1"/>
</dbReference>
<dbReference type="InterPro" id="IPR011006">
    <property type="entry name" value="CheY-like_superfamily"/>
</dbReference>
<evidence type="ECO:0000256" key="8">
    <source>
        <dbReference type="ARBA" id="ARBA00023012"/>
    </source>
</evidence>
<dbReference type="Gene3D" id="3.40.50.2300">
    <property type="match status" value="1"/>
</dbReference>
<dbReference type="SMART" id="SM00448">
    <property type="entry name" value="REC"/>
    <property type="match status" value="1"/>
</dbReference>
<keyword evidence="6 15" id="KW-0547">Nucleotide-binding</keyword>
<dbReference type="InterPro" id="IPR025944">
    <property type="entry name" value="Sigma_54_int_dom_CS"/>
</dbReference>
<dbReference type="PROSITE" id="PS00676">
    <property type="entry name" value="SIGMA54_INTERACT_2"/>
    <property type="match status" value="1"/>
</dbReference>
<evidence type="ECO:0000256" key="5">
    <source>
        <dbReference type="ARBA" id="ARBA00022553"/>
    </source>
</evidence>
<keyword evidence="10 15" id="KW-0238">DNA-binding</keyword>
<feature type="domain" description="Sigma-54 factor interaction" evidence="16">
    <location>
        <begin position="144"/>
        <end position="373"/>
    </location>
</feature>
<comment type="subcellular location">
    <subcellularLocation>
        <location evidence="1 15">Cytoplasm</location>
    </subcellularLocation>
</comment>
<evidence type="ECO:0000256" key="2">
    <source>
        <dbReference type="ARBA" id="ARBA00019059"/>
    </source>
</evidence>
<comment type="caution">
    <text evidence="18">The sequence shown here is derived from an EMBL/GenBank/DDBJ whole genome shotgun (WGS) entry which is preliminary data.</text>
</comment>
<dbReference type="InterPro" id="IPR009057">
    <property type="entry name" value="Homeodomain-like_sf"/>
</dbReference>
<keyword evidence="12 15" id="KW-0804">Transcription</keyword>
<dbReference type="InterPro" id="IPR010114">
    <property type="entry name" value="Transcript_reg_NtrC"/>
</dbReference>
<dbReference type="InterPro" id="IPR025662">
    <property type="entry name" value="Sigma_54_int_dom_ATP-bd_1"/>
</dbReference>
<dbReference type="Pfam" id="PF25601">
    <property type="entry name" value="AAA_lid_14"/>
    <property type="match status" value="1"/>
</dbReference>
<comment type="function">
    <text evidence="15">Member of the two-component regulatory system NtrB/NtrC, which controls expression of the nitrogen-regulated (ntr) genes in response to nitrogen limitation. Phosphorylated NtrC binds directly to DNA and stimulates the formation of open promoter-sigma54-RNA polymerase complexes.</text>
</comment>
<dbReference type="SMART" id="SM00382">
    <property type="entry name" value="AAA"/>
    <property type="match status" value="1"/>
</dbReference>
<dbReference type="InterPro" id="IPR002197">
    <property type="entry name" value="HTH_Fis"/>
</dbReference>
<dbReference type="PRINTS" id="PR01590">
    <property type="entry name" value="HTHFIS"/>
</dbReference>
<evidence type="ECO:0000259" key="16">
    <source>
        <dbReference type="PROSITE" id="PS50045"/>
    </source>
</evidence>
<dbReference type="PROSITE" id="PS00688">
    <property type="entry name" value="SIGMA54_INTERACT_3"/>
    <property type="match status" value="1"/>
</dbReference>
<sequence length="473" mass="52174">MNISEKVWILDDDSSIRWVLEKALKGAKITTASFAAAESLWQALESSQPQVIVSDIRMPGTDGLTLLERLQTHYPHIPVIIMTAHSDLDSAVSAYQAGAFEYLPKPFDIDEAIALVERAITHASEQSPVLEADLNETEVKTPEIIGEAPAMQEVFRAIGRLSRSSISVLINGQSGTGKELVAGALHKHSPRKDKSFIALNMAAIPKDLIESELFGHEKGAFTGAAGVRQGRFEQANGGTLFLDEIGDMPLDVQTRLLRVLADGQFYRVGGHQAVQVDVRIIAATHQNLEVLVQKGSFREDLFHRLNVIRVHLPPLSQRREDIAQLANHFLNSAAQEIGVEPKILTKETAVKLSQLAWPGNVRQLENTCRWLTVMASGQEILPQDLPLELTQDPVKNSAAHIENDNWQAALAALVDEKLSAGESDLLTEIQPAFERILLETALKHTQGHKQEAAKRLGWGRNTLTRKLKELSME</sequence>
<keyword evidence="7 15" id="KW-0067">ATP-binding</keyword>
<evidence type="ECO:0000259" key="17">
    <source>
        <dbReference type="PROSITE" id="PS50110"/>
    </source>
</evidence>
<gene>
    <name evidence="18" type="primary">glnG</name>
    <name evidence="15" type="synonym">ntrC</name>
    <name evidence="18" type="ORF">G3R48_08880</name>
</gene>
<evidence type="ECO:0000256" key="7">
    <source>
        <dbReference type="ARBA" id="ARBA00022840"/>
    </source>
</evidence>
<evidence type="ECO:0000256" key="1">
    <source>
        <dbReference type="ARBA" id="ARBA00004496"/>
    </source>
</evidence>
<dbReference type="NCBIfam" id="TIGR01818">
    <property type="entry name" value="ntrC"/>
    <property type="match status" value="1"/>
</dbReference>
<dbReference type="PROSITE" id="PS50045">
    <property type="entry name" value="SIGMA54_INTERACT_4"/>
    <property type="match status" value="1"/>
</dbReference>
<evidence type="ECO:0000256" key="6">
    <source>
        <dbReference type="ARBA" id="ARBA00022741"/>
    </source>
</evidence>
<evidence type="ECO:0000313" key="18">
    <source>
        <dbReference type="EMBL" id="MBR9728095.1"/>
    </source>
</evidence>
<protein>
    <recommendedName>
        <fullName evidence="2 15">DNA-binding transcriptional regulator NtrC</fullName>
    </recommendedName>
    <alternativeName>
        <fullName evidence="15">Nitrogen regulation protein NR(I)</fullName>
    </alternativeName>
</protein>
<dbReference type="Proteomes" id="UP000811844">
    <property type="component" value="Unassembled WGS sequence"/>
</dbReference>
<keyword evidence="5 14" id="KW-0597">Phosphoprotein</keyword>
<accession>A0ABS5I3Z7</accession>
<dbReference type="EMBL" id="JAAIKR010000007">
    <property type="protein sequence ID" value="MBR9728095.1"/>
    <property type="molecule type" value="Genomic_DNA"/>
</dbReference>
<dbReference type="Pfam" id="PF00072">
    <property type="entry name" value="Response_reg"/>
    <property type="match status" value="1"/>
</dbReference>
<dbReference type="SUPFAM" id="SSF52540">
    <property type="entry name" value="P-loop containing nucleoside triphosphate hydrolases"/>
    <property type="match status" value="1"/>
</dbReference>
<evidence type="ECO:0000256" key="15">
    <source>
        <dbReference type="RuleBase" id="RU365013"/>
    </source>
</evidence>
<keyword evidence="19" id="KW-1185">Reference proteome</keyword>
<dbReference type="PANTHER" id="PTHR32071">
    <property type="entry name" value="TRANSCRIPTIONAL REGULATORY PROTEIN"/>
    <property type="match status" value="1"/>
</dbReference>
<dbReference type="InterPro" id="IPR003593">
    <property type="entry name" value="AAA+_ATPase"/>
</dbReference>
<evidence type="ECO:0000256" key="3">
    <source>
        <dbReference type="ARBA" id="ARBA00022490"/>
    </source>
</evidence>
<dbReference type="CDD" id="cd19919">
    <property type="entry name" value="REC_NtrC"/>
    <property type="match status" value="1"/>
</dbReference>
<keyword evidence="13 15" id="KW-0535">Nitrogen fixation</keyword>
<feature type="domain" description="Response regulatory" evidence="17">
    <location>
        <begin position="6"/>
        <end position="120"/>
    </location>
</feature>
<dbReference type="RefSeq" id="WP_153664518.1">
    <property type="nucleotide sequence ID" value="NZ_JAAIKR010000007.1"/>
</dbReference>
<keyword evidence="9 15" id="KW-0805">Transcription regulation</keyword>
<keyword evidence="8 15" id="KW-0902">Two-component regulatory system</keyword>
<organism evidence="18 19">
    <name type="scientific">Shewanella intestini</name>
    <dbReference type="NCBI Taxonomy" id="2017544"/>
    <lineage>
        <taxon>Bacteria</taxon>
        <taxon>Pseudomonadati</taxon>
        <taxon>Pseudomonadota</taxon>
        <taxon>Gammaproteobacteria</taxon>
        <taxon>Alteromonadales</taxon>
        <taxon>Shewanellaceae</taxon>
        <taxon>Shewanella</taxon>
    </lineage>
</organism>
<name>A0ABS5I3Z7_9GAMM</name>
<evidence type="ECO:0000256" key="14">
    <source>
        <dbReference type="PROSITE-ProRule" id="PRU00169"/>
    </source>
</evidence>
<evidence type="ECO:0000313" key="19">
    <source>
        <dbReference type="Proteomes" id="UP000811844"/>
    </source>
</evidence>
<dbReference type="InterPro" id="IPR058031">
    <property type="entry name" value="AAA_lid_NorR"/>
</dbReference>
<dbReference type="InterPro" id="IPR002078">
    <property type="entry name" value="Sigma_54_int"/>
</dbReference>
<keyword evidence="3 15" id="KW-0963">Cytoplasm</keyword>
<dbReference type="Pfam" id="PF00158">
    <property type="entry name" value="Sigma54_activat"/>
    <property type="match status" value="1"/>
</dbReference>
<dbReference type="SUPFAM" id="SSF46689">
    <property type="entry name" value="Homeodomain-like"/>
    <property type="match status" value="1"/>
</dbReference>
<dbReference type="Pfam" id="PF02954">
    <property type="entry name" value="HTH_8"/>
    <property type="match status" value="1"/>
</dbReference>
<proteinExistence type="predicted"/>
<dbReference type="InterPro" id="IPR027417">
    <property type="entry name" value="P-loop_NTPase"/>
</dbReference>
<dbReference type="Gene3D" id="1.10.8.60">
    <property type="match status" value="1"/>
</dbReference>
<evidence type="ECO:0000256" key="13">
    <source>
        <dbReference type="ARBA" id="ARBA00023231"/>
    </source>
</evidence>
<dbReference type="PROSITE" id="PS00675">
    <property type="entry name" value="SIGMA54_INTERACT_1"/>
    <property type="match status" value="1"/>
</dbReference>
<feature type="modified residue" description="4-aspartylphosphate" evidence="14">
    <location>
        <position position="55"/>
    </location>
</feature>
<keyword evidence="4 15" id="KW-0678">Repressor</keyword>
<evidence type="ECO:0000256" key="12">
    <source>
        <dbReference type="ARBA" id="ARBA00023163"/>
    </source>
</evidence>
<evidence type="ECO:0000256" key="9">
    <source>
        <dbReference type="ARBA" id="ARBA00023015"/>
    </source>
</evidence>
<evidence type="ECO:0000256" key="10">
    <source>
        <dbReference type="ARBA" id="ARBA00023125"/>
    </source>
</evidence>
<dbReference type="Gene3D" id="1.10.10.60">
    <property type="entry name" value="Homeodomain-like"/>
    <property type="match status" value="1"/>
</dbReference>
<dbReference type="CDD" id="cd00009">
    <property type="entry name" value="AAA"/>
    <property type="match status" value="1"/>
</dbReference>
<dbReference type="SUPFAM" id="SSF52172">
    <property type="entry name" value="CheY-like"/>
    <property type="match status" value="1"/>
</dbReference>
<keyword evidence="11 15" id="KW-0010">Activator</keyword>
<dbReference type="InterPro" id="IPR001789">
    <property type="entry name" value="Sig_transdc_resp-reg_receiver"/>
</dbReference>
<evidence type="ECO:0000256" key="4">
    <source>
        <dbReference type="ARBA" id="ARBA00022491"/>
    </source>
</evidence>
<evidence type="ECO:0000256" key="11">
    <source>
        <dbReference type="ARBA" id="ARBA00023159"/>
    </source>
</evidence>
<dbReference type="PANTHER" id="PTHR32071:SF95">
    <property type="entry name" value="DNA-BINDING TRANSCRIPTIONAL REGULATOR NTRC"/>
    <property type="match status" value="1"/>
</dbReference>
<dbReference type="Gene3D" id="3.40.50.300">
    <property type="entry name" value="P-loop containing nucleotide triphosphate hydrolases"/>
    <property type="match status" value="1"/>
</dbReference>
<dbReference type="InterPro" id="IPR025943">
    <property type="entry name" value="Sigma_54_int_dom_ATP-bd_2"/>
</dbReference>
<dbReference type="NCBIfam" id="NF008176">
    <property type="entry name" value="PRK10923.1"/>
    <property type="match status" value="1"/>
</dbReference>